<accession>A0A2P2C353</accession>
<dbReference type="SMART" id="SM00532">
    <property type="entry name" value="LIGANc"/>
    <property type="match status" value="1"/>
</dbReference>
<dbReference type="Pfam" id="PF03120">
    <property type="entry name" value="OB_DNA_ligase"/>
    <property type="match status" value="1"/>
</dbReference>
<dbReference type="NCBIfam" id="TIGR00575">
    <property type="entry name" value="dnlj"/>
    <property type="match status" value="1"/>
</dbReference>
<dbReference type="FunFam" id="2.40.50.140:FF:000012">
    <property type="entry name" value="DNA ligase"/>
    <property type="match status" value="1"/>
</dbReference>
<dbReference type="PROSITE" id="PS50172">
    <property type="entry name" value="BRCT"/>
    <property type="match status" value="1"/>
</dbReference>
<dbReference type="CDD" id="cd17748">
    <property type="entry name" value="BRCT_DNA_ligase_like"/>
    <property type="match status" value="1"/>
</dbReference>
<dbReference type="InterPro" id="IPR001679">
    <property type="entry name" value="DNA_ligase"/>
</dbReference>
<dbReference type="Pfam" id="PF01653">
    <property type="entry name" value="DNA_ligase_aden"/>
    <property type="match status" value="1"/>
</dbReference>
<dbReference type="InterPro" id="IPR013839">
    <property type="entry name" value="DNAligase_adenylation"/>
</dbReference>
<name>A0A2P2C353_9ZZZZ</name>
<keyword evidence="5" id="KW-0479">Metal-binding</keyword>
<dbReference type="GO" id="GO:0006281">
    <property type="term" value="P:DNA repair"/>
    <property type="evidence" value="ECO:0007669"/>
    <property type="project" value="UniProtKB-KW"/>
</dbReference>
<dbReference type="SUPFAM" id="SSF56091">
    <property type="entry name" value="DNA ligase/mRNA capping enzyme, catalytic domain"/>
    <property type="match status" value="1"/>
</dbReference>
<dbReference type="InterPro" id="IPR004149">
    <property type="entry name" value="Znf_DNAligase_C4"/>
</dbReference>
<dbReference type="PIRSF" id="PIRSF001604">
    <property type="entry name" value="LigA"/>
    <property type="match status" value="1"/>
</dbReference>
<dbReference type="GO" id="GO:0003911">
    <property type="term" value="F:DNA ligase (NAD+) activity"/>
    <property type="evidence" value="ECO:0007669"/>
    <property type="project" value="UniProtKB-EC"/>
</dbReference>
<dbReference type="Gene3D" id="2.40.50.140">
    <property type="entry name" value="Nucleic acid-binding proteins"/>
    <property type="match status" value="1"/>
</dbReference>
<dbReference type="GO" id="GO:0006260">
    <property type="term" value="P:DNA replication"/>
    <property type="evidence" value="ECO:0007669"/>
    <property type="project" value="UniProtKB-KW"/>
</dbReference>
<evidence type="ECO:0000259" key="13">
    <source>
        <dbReference type="PROSITE" id="PS50172"/>
    </source>
</evidence>
<evidence type="ECO:0000256" key="6">
    <source>
        <dbReference type="ARBA" id="ARBA00022763"/>
    </source>
</evidence>
<feature type="compositionally biased region" description="Polar residues" evidence="12">
    <location>
        <begin position="1"/>
        <end position="11"/>
    </location>
</feature>
<dbReference type="Gene3D" id="1.10.287.610">
    <property type="entry name" value="Helix hairpin bin"/>
    <property type="match status" value="1"/>
</dbReference>
<keyword evidence="3 14" id="KW-0436">Ligase</keyword>
<keyword evidence="4" id="KW-0235">DNA replication</keyword>
<dbReference type="InterPro" id="IPR012340">
    <property type="entry name" value="NA-bd_OB-fold"/>
</dbReference>
<evidence type="ECO:0000256" key="2">
    <source>
        <dbReference type="ARBA" id="ARBA00012722"/>
    </source>
</evidence>
<sequence>MSSTEVSQATTEAREAHQALSEQLEDARWRYYVLDDPTLSDADFDRRMRELEALEEQFPELRTPDSPSQKVGGQVSTEFTAVDHLQRMESLDNAFSYDELAAWHARLVRDGVHDPALLCELKVDGLAINLLYEEGRLVRALTRGDGRTGEDVTPNVKTIDSVPHRLIASSGVPVPRLVEVRGEVFLPVEAFERLNEAMRDAGRPPFANPRNAAAGSLRQKDPRVTATRDLGMVCHGIGAREGFEPTAQSTAYDALRGWGLPTSDRVRVLPDLAAVQGFIEHYGEHRHDVEHEIDGVVVKVDDVALQRRLGSTSRAPRWAIAFKYPPEEVNARLLAIEVNTGRTGRVTPFGRMEPTRVAGSTVEMATLHNAHEVKRKDVRPGDTVILRKAGDVIPEIVGPVLALRPEGLPEWVMPTECPACGTPLAQQKEGDKDLRCPNHRFCPAQVRERVFHVAGRGAFDIEGLGYEAAVALLDSGVIADEGDVFDLDDEAVGRTPLFTRAPKKGEGDSPVISANGRRLLDNLAKARAVPLWRVLVALSIRHVGPTAARALATEFGSMQAIREADHDRLAGAEGVGPTIAEAVLEWFDVDWHRAIIDKWAAAGVTMADERDESTPRTLEGLTVVVTGSLVAYTRDSIKEAIIARGGKASGSVSKKTDYVVVGENAGSKAEKAEQLGVPILDEAGFTALLEQGPAGL</sequence>
<keyword evidence="10" id="KW-0234">DNA repair</keyword>
<keyword evidence="9" id="KW-0520">NAD</keyword>
<evidence type="ECO:0000256" key="8">
    <source>
        <dbReference type="ARBA" id="ARBA00022842"/>
    </source>
</evidence>
<evidence type="ECO:0000256" key="3">
    <source>
        <dbReference type="ARBA" id="ARBA00022598"/>
    </source>
</evidence>
<feature type="region of interest" description="Disordered" evidence="12">
    <location>
        <begin position="201"/>
        <end position="220"/>
    </location>
</feature>
<protein>
    <recommendedName>
        <fullName evidence="2">DNA ligase (NAD(+))</fullName>
        <ecNumber evidence="2">6.5.1.2</ecNumber>
    </recommendedName>
</protein>
<dbReference type="Pfam" id="PF12826">
    <property type="entry name" value="HHH_2"/>
    <property type="match status" value="1"/>
</dbReference>
<dbReference type="InterPro" id="IPR036420">
    <property type="entry name" value="BRCT_dom_sf"/>
</dbReference>
<dbReference type="FunFam" id="1.10.150.20:FF:000006">
    <property type="entry name" value="DNA ligase"/>
    <property type="match status" value="1"/>
</dbReference>
<dbReference type="InterPro" id="IPR010994">
    <property type="entry name" value="RuvA_2-like"/>
</dbReference>
<evidence type="ECO:0000256" key="5">
    <source>
        <dbReference type="ARBA" id="ARBA00022723"/>
    </source>
</evidence>
<evidence type="ECO:0000313" key="14">
    <source>
        <dbReference type="EMBL" id="CUR56455.1"/>
    </source>
</evidence>
<dbReference type="InterPro" id="IPR018239">
    <property type="entry name" value="DNA_ligase_AS"/>
</dbReference>
<keyword evidence="8" id="KW-0460">Magnesium</keyword>
<feature type="region of interest" description="Disordered" evidence="12">
    <location>
        <begin position="1"/>
        <end position="20"/>
    </location>
</feature>
<dbReference type="SUPFAM" id="SSF50249">
    <property type="entry name" value="Nucleic acid-binding proteins"/>
    <property type="match status" value="1"/>
</dbReference>
<dbReference type="Gene3D" id="6.20.10.30">
    <property type="match status" value="1"/>
</dbReference>
<dbReference type="Gene3D" id="1.10.150.20">
    <property type="entry name" value="5' to 3' exonuclease, C-terminal subdomain"/>
    <property type="match status" value="2"/>
</dbReference>
<dbReference type="Pfam" id="PF00533">
    <property type="entry name" value="BRCT"/>
    <property type="match status" value="1"/>
</dbReference>
<comment type="cofactor">
    <cofactor evidence="1">
        <name>Mg(2+)</name>
        <dbReference type="ChEBI" id="CHEBI:18420"/>
    </cofactor>
</comment>
<evidence type="ECO:0000256" key="9">
    <source>
        <dbReference type="ARBA" id="ARBA00023027"/>
    </source>
</evidence>
<dbReference type="Pfam" id="PF03119">
    <property type="entry name" value="DNA_ligase_ZBD"/>
    <property type="match status" value="1"/>
</dbReference>
<dbReference type="EMBL" id="CZKA01000029">
    <property type="protein sequence ID" value="CUR56455.1"/>
    <property type="molecule type" value="Genomic_DNA"/>
</dbReference>
<evidence type="ECO:0000256" key="12">
    <source>
        <dbReference type="SAM" id="MobiDB-lite"/>
    </source>
</evidence>
<dbReference type="PROSITE" id="PS01055">
    <property type="entry name" value="DNA_LIGASE_N1"/>
    <property type="match status" value="1"/>
</dbReference>
<feature type="domain" description="BRCT" evidence="13">
    <location>
        <begin position="613"/>
        <end position="692"/>
    </location>
</feature>
<dbReference type="FunFam" id="3.40.50.10190:FF:000054">
    <property type="entry name" value="DNA ligase"/>
    <property type="match status" value="1"/>
</dbReference>
<evidence type="ECO:0000256" key="10">
    <source>
        <dbReference type="ARBA" id="ARBA00023204"/>
    </source>
</evidence>
<keyword evidence="7" id="KW-0862">Zinc</keyword>
<dbReference type="AlphaFoldDB" id="A0A2P2C353"/>
<gene>
    <name evidence="14" type="primary">ligA</name>
    <name evidence="14" type="ORF">NOCA2350007</name>
</gene>
<evidence type="ECO:0000256" key="4">
    <source>
        <dbReference type="ARBA" id="ARBA00022705"/>
    </source>
</evidence>
<dbReference type="PANTHER" id="PTHR23389">
    <property type="entry name" value="CHROMOSOME TRANSMISSION FIDELITY FACTOR 18"/>
    <property type="match status" value="1"/>
</dbReference>
<dbReference type="SMART" id="SM00292">
    <property type="entry name" value="BRCT"/>
    <property type="match status" value="1"/>
</dbReference>
<dbReference type="Gene3D" id="3.40.50.10190">
    <property type="entry name" value="BRCT domain"/>
    <property type="match status" value="1"/>
</dbReference>
<dbReference type="GO" id="GO:0046872">
    <property type="term" value="F:metal ion binding"/>
    <property type="evidence" value="ECO:0007669"/>
    <property type="project" value="UniProtKB-KW"/>
</dbReference>
<keyword evidence="6" id="KW-0227">DNA damage</keyword>
<dbReference type="InterPro" id="IPR041663">
    <property type="entry name" value="DisA/LigA_HHH"/>
</dbReference>
<dbReference type="Gene3D" id="3.30.470.30">
    <property type="entry name" value="DNA ligase/mRNA capping enzyme"/>
    <property type="match status" value="1"/>
</dbReference>
<evidence type="ECO:0000256" key="11">
    <source>
        <dbReference type="ARBA" id="ARBA00034005"/>
    </source>
</evidence>
<dbReference type="InterPro" id="IPR001357">
    <property type="entry name" value="BRCT_dom"/>
</dbReference>
<dbReference type="SUPFAM" id="SSF52113">
    <property type="entry name" value="BRCT domain"/>
    <property type="match status" value="1"/>
</dbReference>
<dbReference type="NCBIfam" id="NF005932">
    <property type="entry name" value="PRK07956.1"/>
    <property type="match status" value="1"/>
</dbReference>
<feature type="compositionally biased region" description="Low complexity" evidence="12">
    <location>
        <begin position="203"/>
        <end position="215"/>
    </location>
</feature>
<proteinExistence type="inferred from homology"/>
<evidence type="ECO:0000256" key="1">
    <source>
        <dbReference type="ARBA" id="ARBA00001946"/>
    </source>
</evidence>
<dbReference type="InterPro" id="IPR004150">
    <property type="entry name" value="NAD_DNA_ligase_OB"/>
</dbReference>
<dbReference type="HAMAP" id="MF_01588">
    <property type="entry name" value="DNA_ligase_A"/>
    <property type="match status" value="1"/>
</dbReference>
<dbReference type="PANTHER" id="PTHR23389:SF9">
    <property type="entry name" value="DNA LIGASE"/>
    <property type="match status" value="1"/>
</dbReference>
<organism evidence="14">
    <name type="scientific">metagenome</name>
    <dbReference type="NCBI Taxonomy" id="256318"/>
    <lineage>
        <taxon>unclassified sequences</taxon>
        <taxon>metagenomes</taxon>
    </lineage>
</organism>
<dbReference type="GO" id="GO:0005829">
    <property type="term" value="C:cytosol"/>
    <property type="evidence" value="ECO:0007669"/>
    <property type="project" value="TreeGrafter"/>
</dbReference>
<comment type="catalytic activity">
    <reaction evidence="11">
        <text>NAD(+) + (deoxyribonucleotide)n-3'-hydroxyl + 5'-phospho-(deoxyribonucleotide)m = (deoxyribonucleotide)n+m + AMP + beta-nicotinamide D-nucleotide.</text>
        <dbReference type="EC" id="6.5.1.2"/>
    </reaction>
</comment>
<dbReference type="SUPFAM" id="SSF47781">
    <property type="entry name" value="RuvA domain 2-like"/>
    <property type="match status" value="1"/>
</dbReference>
<reference evidence="14" key="1">
    <citation type="submission" date="2015-08" db="EMBL/GenBank/DDBJ databases">
        <authorList>
            <person name="Babu N.S."/>
            <person name="Beckwith C.J."/>
            <person name="Beseler K.G."/>
            <person name="Brison A."/>
            <person name="Carone J.V."/>
            <person name="Caskin T.P."/>
            <person name="Diamond M."/>
            <person name="Durham M.E."/>
            <person name="Foxe J.M."/>
            <person name="Go M."/>
            <person name="Henderson B.A."/>
            <person name="Jones I.B."/>
            <person name="McGettigan J.A."/>
            <person name="Micheletti S.J."/>
            <person name="Nasrallah M.E."/>
            <person name="Ortiz D."/>
            <person name="Piller C.R."/>
            <person name="Privatt S.R."/>
            <person name="Schneider S.L."/>
            <person name="Sharp S."/>
            <person name="Smith T.C."/>
            <person name="Stanton J.D."/>
            <person name="Ullery H.E."/>
            <person name="Wilson R.J."/>
            <person name="Serrano M.G."/>
            <person name="Buck G."/>
            <person name="Lee V."/>
            <person name="Wang Y."/>
            <person name="Carvalho R."/>
            <person name="Voegtly L."/>
            <person name="Shi R."/>
            <person name="Duckworth R."/>
            <person name="Johnson A."/>
            <person name="Loviza R."/>
            <person name="Walstead R."/>
            <person name="Shah Z."/>
            <person name="Kiflezghi M."/>
            <person name="Wade K."/>
            <person name="Ball S.L."/>
            <person name="Bradley K.W."/>
            <person name="Asai D.J."/>
            <person name="Bowman C.A."/>
            <person name="Russell D.A."/>
            <person name="Pope W.H."/>
            <person name="Jacobs-Sera D."/>
            <person name="Hendrix R.W."/>
            <person name="Hatfull G.F."/>
        </authorList>
    </citation>
    <scope>NUCLEOTIDE SEQUENCE</scope>
</reference>
<dbReference type="EC" id="6.5.1.2" evidence="2"/>
<dbReference type="InterPro" id="IPR013840">
    <property type="entry name" value="DNAligase_N"/>
</dbReference>
<dbReference type="FunFam" id="3.30.470.30:FF:000001">
    <property type="entry name" value="DNA ligase"/>
    <property type="match status" value="1"/>
</dbReference>
<evidence type="ECO:0000256" key="7">
    <source>
        <dbReference type="ARBA" id="ARBA00022833"/>
    </source>
</evidence>
<dbReference type="CDD" id="cd00114">
    <property type="entry name" value="LIGANc"/>
    <property type="match status" value="1"/>
</dbReference>